<organism evidence="1 2">
    <name type="scientific">Hirundo rustica rustica</name>
    <dbReference type="NCBI Taxonomy" id="333673"/>
    <lineage>
        <taxon>Eukaryota</taxon>
        <taxon>Metazoa</taxon>
        <taxon>Chordata</taxon>
        <taxon>Craniata</taxon>
        <taxon>Vertebrata</taxon>
        <taxon>Euteleostomi</taxon>
        <taxon>Archelosauria</taxon>
        <taxon>Archosauria</taxon>
        <taxon>Dinosauria</taxon>
        <taxon>Saurischia</taxon>
        <taxon>Theropoda</taxon>
        <taxon>Coelurosauria</taxon>
        <taxon>Aves</taxon>
        <taxon>Neognathae</taxon>
        <taxon>Neoaves</taxon>
        <taxon>Telluraves</taxon>
        <taxon>Australaves</taxon>
        <taxon>Passeriformes</taxon>
        <taxon>Sylvioidea</taxon>
        <taxon>Hirundinidae</taxon>
        <taxon>Hirundo</taxon>
    </lineage>
</organism>
<comment type="caution">
    <text evidence="1">The sequence shown here is derived from an EMBL/GenBank/DDBJ whole genome shotgun (WGS) entry which is preliminary data.</text>
</comment>
<gene>
    <name evidence="1" type="ORF">DUI87_08881</name>
</gene>
<proteinExistence type="predicted"/>
<accession>A0A3M0KKL4</accession>
<evidence type="ECO:0000313" key="2">
    <source>
        <dbReference type="Proteomes" id="UP000269221"/>
    </source>
</evidence>
<dbReference type="EMBL" id="QRBI01000105">
    <property type="protein sequence ID" value="RMC13798.1"/>
    <property type="molecule type" value="Genomic_DNA"/>
</dbReference>
<name>A0A3M0KKL4_HIRRU</name>
<keyword evidence="2" id="KW-1185">Reference proteome</keyword>
<reference evidence="1 2" key="1">
    <citation type="submission" date="2018-07" db="EMBL/GenBank/DDBJ databases">
        <title>A high quality draft genome assembly of the barn swallow (H. rustica rustica).</title>
        <authorList>
            <person name="Formenti G."/>
            <person name="Chiara M."/>
            <person name="Poveda L."/>
            <person name="Francoijs K.-J."/>
            <person name="Bonisoli-Alquati A."/>
            <person name="Canova L."/>
            <person name="Gianfranceschi L."/>
            <person name="Horner D.S."/>
            <person name="Saino N."/>
        </authorList>
    </citation>
    <scope>NUCLEOTIDE SEQUENCE [LARGE SCALE GENOMIC DNA]</scope>
    <source>
        <strain evidence="1">Chelidonia</strain>
        <tissue evidence="1">Blood</tissue>
    </source>
</reference>
<dbReference type="Proteomes" id="UP000269221">
    <property type="component" value="Unassembled WGS sequence"/>
</dbReference>
<sequence length="114" mass="12346">MSIGRNDYEILASSCEPENLVSLTAVILASTSLSQNQEKKFKTYYCIAMGGKKPNKTLRTSKHNEEALIKRAGLDPFSAQPVPVLGIALTQVQDLGLSLSGLHDVHTDPPLKPV</sequence>
<evidence type="ECO:0000313" key="1">
    <source>
        <dbReference type="EMBL" id="RMC13798.1"/>
    </source>
</evidence>
<protein>
    <submittedName>
        <fullName evidence="1">Uncharacterized protein</fullName>
    </submittedName>
</protein>
<dbReference type="AlphaFoldDB" id="A0A3M0KKL4"/>